<protein>
    <submittedName>
        <fullName evidence="4">DbpA RNA-binding domain-containing protein</fullName>
    </submittedName>
</protein>
<dbReference type="InterPro" id="IPR012677">
    <property type="entry name" value="Nucleotide-bd_a/b_plait_sf"/>
</dbReference>
<evidence type="ECO:0000256" key="1">
    <source>
        <dbReference type="ARBA" id="ARBA00022490"/>
    </source>
</evidence>
<dbReference type="EMBL" id="FUKJ01000444">
    <property type="protein sequence ID" value="SJM95895.1"/>
    <property type="molecule type" value="Genomic_DNA"/>
</dbReference>
<dbReference type="InterPro" id="IPR057325">
    <property type="entry name" value="DeaD_dimer"/>
</dbReference>
<name>A0A1R4HI47_9GAMM</name>
<evidence type="ECO:0000256" key="2">
    <source>
        <dbReference type="SAM" id="MobiDB-lite"/>
    </source>
</evidence>
<dbReference type="Gene3D" id="3.30.70.330">
    <property type="match status" value="1"/>
</dbReference>
<sequence>MGNNQLQIALPNEEASLKLRLQHILHSENLQDQRTLLTTLAAELAVNVLDCGAALLHIMQQDNDTSSLATRNRLNHPPSSTPIRVDSRVMTTCISEPHPSTDIHILEPVLPSGYVMPTVKMLRYRLDIGKKHQLTVKELKKVLVEESGVDINNINNVMIHGQYTLIELPDEMPQDIFQHLKTVEISQQKLNIKRLKSRTKKQANNRFRRGKPRVNQRSDDDSA</sequence>
<dbReference type="Pfam" id="PF03880">
    <property type="entry name" value="DbpA"/>
    <property type="match status" value="1"/>
</dbReference>
<feature type="region of interest" description="Disordered" evidence="2">
    <location>
        <begin position="196"/>
        <end position="223"/>
    </location>
</feature>
<dbReference type="PROSITE" id="PS50181">
    <property type="entry name" value="FBOX"/>
    <property type="match status" value="1"/>
</dbReference>
<accession>A0A1R4HI47</accession>
<reference evidence="5" key="1">
    <citation type="submission" date="2017-02" db="EMBL/GenBank/DDBJ databases">
        <authorList>
            <person name="Daims H."/>
        </authorList>
    </citation>
    <scope>NUCLEOTIDE SEQUENCE [LARGE SCALE GENOMIC DNA]</scope>
</reference>
<dbReference type="AlphaFoldDB" id="A0A1R4HI47"/>
<feature type="domain" description="F-box" evidence="3">
    <location>
        <begin position="162"/>
        <end position="210"/>
    </location>
</feature>
<keyword evidence="5" id="KW-1185">Reference proteome</keyword>
<dbReference type="Pfam" id="PF25399">
    <property type="entry name" value="DeaD_dimer"/>
    <property type="match status" value="1"/>
</dbReference>
<dbReference type="InterPro" id="IPR005580">
    <property type="entry name" value="DbpA/CsdA_RNA-bd_dom"/>
</dbReference>
<dbReference type="InterPro" id="IPR001810">
    <property type="entry name" value="F-box_dom"/>
</dbReference>
<dbReference type="Proteomes" id="UP000195442">
    <property type="component" value="Unassembled WGS sequence"/>
</dbReference>
<keyword evidence="1" id="KW-0963">Cytoplasm</keyword>
<organism evidence="4 5">
    <name type="scientific">Crenothrix polyspora</name>
    <dbReference type="NCBI Taxonomy" id="360316"/>
    <lineage>
        <taxon>Bacteria</taxon>
        <taxon>Pseudomonadati</taxon>
        <taxon>Pseudomonadota</taxon>
        <taxon>Gammaproteobacteria</taxon>
        <taxon>Methylococcales</taxon>
        <taxon>Crenotrichaceae</taxon>
        <taxon>Crenothrix</taxon>
    </lineage>
</organism>
<evidence type="ECO:0000259" key="3">
    <source>
        <dbReference type="PROSITE" id="PS50181"/>
    </source>
</evidence>
<evidence type="ECO:0000313" key="5">
    <source>
        <dbReference type="Proteomes" id="UP000195442"/>
    </source>
</evidence>
<gene>
    <name evidence="4" type="ORF">CRENPOLYSF2_780008</name>
</gene>
<feature type="compositionally biased region" description="Basic residues" evidence="2">
    <location>
        <begin position="196"/>
        <end position="214"/>
    </location>
</feature>
<evidence type="ECO:0000313" key="4">
    <source>
        <dbReference type="EMBL" id="SJM95895.1"/>
    </source>
</evidence>
<dbReference type="OrthoDB" id="5569931at2"/>
<proteinExistence type="predicted"/>
<dbReference type="RefSeq" id="WP_087148434.1">
    <property type="nucleotide sequence ID" value="NZ_FUKJ01000444.1"/>
</dbReference>